<sequence length="207" mass="23404">MDREQINNLVSLKGKEVVEMAAGTGLLTKLLTEHAKQVQAFDISEEMLAVNQEHLEKCSVKNCKLSVAENKSIPLPDNTADVVIEGWSLGYMVAKSGTVWEKEIDKVLAEMERLLKPNGMILIFGTLGTGAHKPAPPNKELANLYEYLENKKGFSVTPWFKTDYEFDSVDQAVELISFFWSNNFGEYIKTKQSLIVEECTAIWYKKY</sequence>
<dbReference type="EC" id="2.1.1.-" evidence="2"/>
<gene>
    <name evidence="2" type="ORF">ACFQ1O_08560</name>
</gene>
<dbReference type="EMBL" id="JBHTJM010000008">
    <property type="protein sequence ID" value="MFD0964051.1"/>
    <property type="molecule type" value="Genomic_DNA"/>
</dbReference>
<dbReference type="GO" id="GO:0008168">
    <property type="term" value="F:methyltransferase activity"/>
    <property type="evidence" value="ECO:0007669"/>
    <property type="project" value="UniProtKB-KW"/>
</dbReference>
<comment type="caution">
    <text evidence="2">The sequence shown here is derived from an EMBL/GenBank/DDBJ whole genome shotgun (WGS) entry which is preliminary data.</text>
</comment>
<keyword evidence="3" id="KW-1185">Reference proteome</keyword>
<dbReference type="InterPro" id="IPR029063">
    <property type="entry name" value="SAM-dependent_MTases_sf"/>
</dbReference>
<feature type="domain" description="Methyltransferase type 11" evidence="1">
    <location>
        <begin position="19"/>
        <end position="123"/>
    </location>
</feature>
<reference evidence="3" key="1">
    <citation type="journal article" date="2019" name="Int. J. Syst. Evol. Microbiol.">
        <title>The Global Catalogue of Microorganisms (GCM) 10K type strain sequencing project: providing services to taxonomists for standard genome sequencing and annotation.</title>
        <authorList>
            <consortium name="The Broad Institute Genomics Platform"/>
            <consortium name="The Broad Institute Genome Sequencing Center for Infectious Disease"/>
            <person name="Wu L."/>
            <person name="Ma J."/>
        </authorList>
    </citation>
    <scope>NUCLEOTIDE SEQUENCE [LARGE SCALE GENOMIC DNA]</scope>
    <source>
        <strain evidence="3">CCUG 62114</strain>
    </source>
</reference>
<dbReference type="Gene3D" id="3.40.50.150">
    <property type="entry name" value="Vaccinia Virus protein VP39"/>
    <property type="match status" value="1"/>
</dbReference>
<evidence type="ECO:0000259" key="1">
    <source>
        <dbReference type="Pfam" id="PF08241"/>
    </source>
</evidence>
<dbReference type="PANTHER" id="PTHR42912">
    <property type="entry name" value="METHYLTRANSFERASE"/>
    <property type="match status" value="1"/>
</dbReference>
<dbReference type="RefSeq" id="WP_377715389.1">
    <property type="nucleotide sequence ID" value="NZ_JBHTJM010000008.1"/>
</dbReference>
<organism evidence="2 3">
    <name type="scientific">Pseudofulvibacter geojedonensis</name>
    <dbReference type="NCBI Taxonomy" id="1123758"/>
    <lineage>
        <taxon>Bacteria</taxon>
        <taxon>Pseudomonadati</taxon>
        <taxon>Bacteroidota</taxon>
        <taxon>Flavobacteriia</taxon>
        <taxon>Flavobacteriales</taxon>
        <taxon>Flavobacteriaceae</taxon>
        <taxon>Pseudofulvibacter</taxon>
    </lineage>
</organism>
<dbReference type="Pfam" id="PF08241">
    <property type="entry name" value="Methyltransf_11"/>
    <property type="match status" value="1"/>
</dbReference>
<dbReference type="CDD" id="cd02440">
    <property type="entry name" value="AdoMet_MTases"/>
    <property type="match status" value="1"/>
</dbReference>
<keyword evidence="2" id="KW-0489">Methyltransferase</keyword>
<dbReference type="SUPFAM" id="SSF53335">
    <property type="entry name" value="S-adenosyl-L-methionine-dependent methyltransferases"/>
    <property type="match status" value="1"/>
</dbReference>
<proteinExistence type="predicted"/>
<protein>
    <submittedName>
        <fullName evidence="2">Class I SAM-dependent methyltransferase</fullName>
        <ecNumber evidence="2">2.1.1.-</ecNumber>
    </submittedName>
</protein>
<dbReference type="Proteomes" id="UP001596997">
    <property type="component" value="Unassembled WGS sequence"/>
</dbReference>
<dbReference type="InterPro" id="IPR050508">
    <property type="entry name" value="Methyltransf_Superfamily"/>
</dbReference>
<dbReference type="InterPro" id="IPR013216">
    <property type="entry name" value="Methyltransf_11"/>
</dbReference>
<evidence type="ECO:0000313" key="2">
    <source>
        <dbReference type="EMBL" id="MFD0964051.1"/>
    </source>
</evidence>
<dbReference type="GO" id="GO:0032259">
    <property type="term" value="P:methylation"/>
    <property type="evidence" value="ECO:0007669"/>
    <property type="project" value="UniProtKB-KW"/>
</dbReference>
<evidence type="ECO:0000313" key="3">
    <source>
        <dbReference type="Proteomes" id="UP001596997"/>
    </source>
</evidence>
<keyword evidence="2" id="KW-0808">Transferase</keyword>
<accession>A0ABW3I2G9</accession>
<name>A0ABW3I2G9_9FLAO</name>